<keyword evidence="4 7" id="KW-0378">Hydrolase</keyword>
<dbReference type="Pfam" id="PF13242">
    <property type="entry name" value="Hydrolase_like"/>
    <property type="match status" value="1"/>
</dbReference>
<evidence type="ECO:0000256" key="5">
    <source>
        <dbReference type="ARBA" id="ARBA00023277"/>
    </source>
</evidence>
<accession>A0ABM8YFV0</accession>
<dbReference type="RefSeq" id="WP_230576664.1">
    <property type="nucleotide sequence ID" value="NZ_CAKJTI010000036.1"/>
</dbReference>
<organism evidence="8 9">
    <name type="scientific">Bacillus rhizoplanae</name>
    <dbReference type="NCBI Taxonomy" id="2880966"/>
    <lineage>
        <taxon>Bacteria</taxon>
        <taxon>Bacillati</taxon>
        <taxon>Bacillota</taxon>
        <taxon>Bacilli</taxon>
        <taxon>Bacillales</taxon>
        <taxon>Bacillaceae</taxon>
        <taxon>Bacillus</taxon>
    </lineage>
</organism>
<dbReference type="NCBIfam" id="NF005264">
    <property type="entry name" value="PRK06769.1"/>
    <property type="match status" value="1"/>
</dbReference>
<comment type="caution">
    <text evidence="8">The sequence shown here is derived from an EMBL/GenBank/DDBJ whole genome shotgun (WGS) entry which is preliminary data.</text>
</comment>
<dbReference type="NCBIfam" id="TIGR01656">
    <property type="entry name" value="Histidinol-ppas"/>
    <property type="match status" value="1"/>
</dbReference>
<proteinExistence type="inferred from homology"/>
<keyword evidence="3" id="KW-0479">Metal-binding</keyword>
<reference evidence="8 9" key="1">
    <citation type="submission" date="2021-10" db="EMBL/GenBank/DDBJ databases">
        <authorList>
            <person name="Criscuolo A."/>
        </authorList>
    </citation>
    <scope>NUCLEOTIDE SEQUENCE [LARGE SCALE GENOMIC DNA]</scope>
    <source>
        <strain evidence="9">CIP 111899</strain>
    </source>
</reference>
<dbReference type="InterPro" id="IPR036412">
    <property type="entry name" value="HAD-like_sf"/>
</dbReference>
<keyword evidence="2 7" id="KW-0963">Cytoplasm</keyword>
<evidence type="ECO:0000313" key="8">
    <source>
        <dbReference type="EMBL" id="CAG9614725.1"/>
    </source>
</evidence>
<protein>
    <recommendedName>
        <fullName evidence="6 7">D,D-heptose 1,7-bisphosphate phosphatase</fullName>
        <ecNumber evidence="7">3.1.3.-</ecNumber>
    </recommendedName>
</protein>
<name>A0ABM8YFV0_9BACI</name>
<dbReference type="SUPFAM" id="SSF56784">
    <property type="entry name" value="HAD-like"/>
    <property type="match status" value="1"/>
</dbReference>
<dbReference type="PIRSF" id="PIRSF004682">
    <property type="entry name" value="GmhB"/>
    <property type="match status" value="1"/>
</dbReference>
<evidence type="ECO:0000313" key="9">
    <source>
        <dbReference type="Proteomes" id="UP000789423"/>
    </source>
</evidence>
<dbReference type="Proteomes" id="UP000789423">
    <property type="component" value="Unassembled WGS sequence"/>
</dbReference>
<evidence type="ECO:0000256" key="4">
    <source>
        <dbReference type="ARBA" id="ARBA00022801"/>
    </source>
</evidence>
<evidence type="ECO:0000256" key="3">
    <source>
        <dbReference type="ARBA" id="ARBA00022723"/>
    </source>
</evidence>
<dbReference type="PANTHER" id="PTHR42891:SF1">
    <property type="entry name" value="D-GLYCERO-BETA-D-MANNO-HEPTOSE-1,7-BISPHOSPHATE 7-PHOSPHATASE"/>
    <property type="match status" value="1"/>
</dbReference>
<evidence type="ECO:0000256" key="1">
    <source>
        <dbReference type="ARBA" id="ARBA00004496"/>
    </source>
</evidence>
<comment type="similarity">
    <text evidence="7">Belongs to the gmhB family.</text>
</comment>
<keyword evidence="9" id="KW-1185">Reference proteome</keyword>
<dbReference type="Gene3D" id="3.40.50.1000">
    <property type="entry name" value="HAD superfamily/HAD-like"/>
    <property type="match status" value="1"/>
</dbReference>
<dbReference type="EMBL" id="CAKJTI010000036">
    <property type="protein sequence ID" value="CAG9614725.1"/>
    <property type="molecule type" value="Genomic_DNA"/>
</dbReference>
<sequence>MTNKRGIEAIFIDRDGTIGGDTTIHYPGEFQLFSFTKVALDKLKEQNIQLFSFTNQPGIADGKAKKEDFIEELEAFGFDDIYLCPHRHSDGCACRKPETGMLLQAAKKHHLDLTKCVVIGDRWSDIVAGIKVGATTILVQTGAGYDALHTYRHKWANMEANYIAENLEDAVSWLFTQPISK</sequence>
<keyword evidence="5 7" id="KW-0119">Carbohydrate metabolism</keyword>
<evidence type="ECO:0000256" key="6">
    <source>
        <dbReference type="ARBA" id="ARBA00031828"/>
    </source>
</evidence>
<dbReference type="GO" id="GO:0004401">
    <property type="term" value="F:histidinol-phosphatase activity"/>
    <property type="evidence" value="ECO:0007669"/>
    <property type="project" value="UniProtKB-EC"/>
</dbReference>
<dbReference type="InterPro" id="IPR006543">
    <property type="entry name" value="Histidinol-phos"/>
</dbReference>
<comment type="subcellular location">
    <subcellularLocation>
        <location evidence="1 7">Cytoplasm</location>
    </subcellularLocation>
</comment>
<dbReference type="InterPro" id="IPR004446">
    <property type="entry name" value="Heptose_bisP_phosphatase"/>
</dbReference>
<dbReference type="NCBIfam" id="TIGR01662">
    <property type="entry name" value="HAD-SF-IIIA"/>
    <property type="match status" value="1"/>
</dbReference>
<dbReference type="InterPro" id="IPR006549">
    <property type="entry name" value="HAD-SF_hydro_IIIA"/>
</dbReference>
<gene>
    <name evidence="8" type="primary">hisB_2</name>
    <name evidence="8" type="ORF">BACCIP111899_03958</name>
</gene>
<evidence type="ECO:0000256" key="2">
    <source>
        <dbReference type="ARBA" id="ARBA00022490"/>
    </source>
</evidence>
<evidence type="ECO:0000256" key="7">
    <source>
        <dbReference type="PIRNR" id="PIRNR004682"/>
    </source>
</evidence>
<dbReference type="PANTHER" id="PTHR42891">
    <property type="entry name" value="D-GLYCERO-BETA-D-MANNO-HEPTOSE-1,7-BISPHOSPHATE 7-PHOSPHATASE"/>
    <property type="match status" value="1"/>
</dbReference>
<dbReference type="InterPro" id="IPR023214">
    <property type="entry name" value="HAD_sf"/>
</dbReference>
<dbReference type="EC" id="3.1.3.-" evidence="7"/>